<dbReference type="AlphaFoldDB" id="A0A653DWV0"/>
<feature type="compositionally biased region" description="Polar residues" evidence="1">
    <location>
        <begin position="69"/>
        <end position="89"/>
    </location>
</feature>
<feature type="region of interest" description="Disordered" evidence="1">
    <location>
        <begin position="154"/>
        <end position="226"/>
    </location>
</feature>
<feature type="compositionally biased region" description="Low complexity" evidence="1">
    <location>
        <begin position="187"/>
        <end position="206"/>
    </location>
</feature>
<evidence type="ECO:0000313" key="3">
    <source>
        <dbReference type="Proteomes" id="UP000410492"/>
    </source>
</evidence>
<accession>A0A653DWV0</accession>
<feature type="compositionally biased region" description="Polar residues" evidence="1">
    <location>
        <begin position="1"/>
        <end position="11"/>
    </location>
</feature>
<protein>
    <submittedName>
        <fullName evidence="2">Uncharacterized protein</fullName>
    </submittedName>
</protein>
<feature type="region of interest" description="Disordered" evidence="1">
    <location>
        <begin position="1"/>
        <end position="139"/>
    </location>
</feature>
<dbReference type="OrthoDB" id="303107at2759"/>
<evidence type="ECO:0000313" key="2">
    <source>
        <dbReference type="EMBL" id="VEN64240.1"/>
    </source>
</evidence>
<keyword evidence="3" id="KW-1185">Reference proteome</keyword>
<proteinExistence type="predicted"/>
<name>A0A653DWV0_CALMS</name>
<organism evidence="2 3">
    <name type="scientific">Callosobruchus maculatus</name>
    <name type="common">Southern cowpea weevil</name>
    <name type="synonym">Pulse bruchid</name>
    <dbReference type="NCBI Taxonomy" id="64391"/>
    <lineage>
        <taxon>Eukaryota</taxon>
        <taxon>Metazoa</taxon>
        <taxon>Ecdysozoa</taxon>
        <taxon>Arthropoda</taxon>
        <taxon>Hexapoda</taxon>
        <taxon>Insecta</taxon>
        <taxon>Pterygota</taxon>
        <taxon>Neoptera</taxon>
        <taxon>Endopterygota</taxon>
        <taxon>Coleoptera</taxon>
        <taxon>Polyphaga</taxon>
        <taxon>Cucujiformia</taxon>
        <taxon>Chrysomeloidea</taxon>
        <taxon>Chrysomelidae</taxon>
        <taxon>Bruchinae</taxon>
        <taxon>Bruchini</taxon>
        <taxon>Callosobruchus</taxon>
    </lineage>
</organism>
<evidence type="ECO:0000256" key="1">
    <source>
        <dbReference type="SAM" id="MobiDB-lite"/>
    </source>
</evidence>
<feature type="compositionally biased region" description="Low complexity" evidence="1">
    <location>
        <begin position="160"/>
        <end position="179"/>
    </location>
</feature>
<feature type="compositionally biased region" description="Polar residues" evidence="1">
    <location>
        <begin position="211"/>
        <end position="226"/>
    </location>
</feature>
<reference evidence="2 3" key="1">
    <citation type="submission" date="2019-01" db="EMBL/GenBank/DDBJ databases">
        <authorList>
            <person name="Sayadi A."/>
        </authorList>
    </citation>
    <scope>NUCLEOTIDE SEQUENCE [LARGE SCALE GENOMIC DNA]</scope>
</reference>
<gene>
    <name evidence="2" type="ORF">CALMAC_LOCUS20820</name>
</gene>
<sequence length="226" mass="24297">MSERSSFSQDMDSPRVGMDERGAYPAPYPSPLHRSPSGASPIMASPRPDISPKAYPTINGQIRVGFYQDTVSNKSSPDKSCSPRETPQSPYGHYSEHVYTPNTTSSTYYGHPNSPHYTHAPPVYSNTNPTPPYNVDSYYDTTKSLTDQYQSKNQNYTANSPASSHSSPASHPHQSQHSPTVGCSPLVVASSPATPATPATPVAQSPRPSPTAYQQTPNSPAVASQV</sequence>
<feature type="non-terminal residue" evidence="2">
    <location>
        <position position="226"/>
    </location>
</feature>
<dbReference type="EMBL" id="CAACVG010015216">
    <property type="protein sequence ID" value="VEN64240.1"/>
    <property type="molecule type" value="Genomic_DNA"/>
</dbReference>
<dbReference type="Proteomes" id="UP000410492">
    <property type="component" value="Unassembled WGS sequence"/>
</dbReference>